<dbReference type="Proteomes" id="UP000622687">
    <property type="component" value="Unassembled WGS sequence"/>
</dbReference>
<dbReference type="InterPro" id="IPR002575">
    <property type="entry name" value="Aminoglycoside_PTrfase"/>
</dbReference>
<dbReference type="Gene3D" id="3.30.200.20">
    <property type="entry name" value="Phosphorylase Kinase, domain 1"/>
    <property type="match status" value="1"/>
</dbReference>
<dbReference type="PANTHER" id="PTHR39179">
    <property type="entry name" value="SPORE COAT PROTEIN I"/>
    <property type="match status" value="1"/>
</dbReference>
<dbReference type="AlphaFoldDB" id="A0A934HT70"/>
<accession>A0A934HT70</accession>
<dbReference type="InterPro" id="IPR047175">
    <property type="entry name" value="CotS-like"/>
</dbReference>
<dbReference type="PANTHER" id="PTHR39179:SF1">
    <property type="entry name" value="SPORE COAT PROTEIN I"/>
    <property type="match status" value="1"/>
</dbReference>
<dbReference type="GO" id="GO:0042601">
    <property type="term" value="C:endospore-forming forespore"/>
    <property type="evidence" value="ECO:0007669"/>
    <property type="project" value="TreeGrafter"/>
</dbReference>
<keyword evidence="3" id="KW-1185">Reference proteome</keyword>
<dbReference type="EMBL" id="JAEEGB010000017">
    <property type="protein sequence ID" value="MBI6874071.1"/>
    <property type="molecule type" value="Genomic_DNA"/>
</dbReference>
<gene>
    <name evidence="2" type="ORF">I6U51_15405</name>
</gene>
<evidence type="ECO:0000313" key="3">
    <source>
        <dbReference type="Proteomes" id="UP000622687"/>
    </source>
</evidence>
<dbReference type="InterPro" id="IPR014255">
    <property type="entry name" value="Spore_coat_CotS"/>
</dbReference>
<dbReference type="Gene3D" id="3.90.1200.10">
    <property type="match status" value="1"/>
</dbReference>
<dbReference type="NCBIfam" id="TIGR02906">
    <property type="entry name" value="spore_CotS"/>
    <property type="match status" value="1"/>
</dbReference>
<reference evidence="2" key="1">
    <citation type="submission" date="2020-12" db="EMBL/GenBank/DDBJ databases">
        <title>Clostridium thailandense sp. nov., a novel acetogenic bacterium isolated from peat land soil in Thailand.</title>
        <authorList>
            <person name="Chaikitkaew S."/>
            <person name="Birkeland N.K."/>
        </authorList>
    </citation>
    <scope>NUCLEOTIDE SEQUENCE</scope>
    <source>
        <strain evidence="2">DSM 17425</strain>
    </source>
</reference>
<name>A0A934HT70_9CLOT</name>
<keyword evidence="2" id="KW-0167">Capsid protein</keyword>
<evidence type="ECO:0000259" key="1">
    <source>
        <dbReference type="Pfam" id="PF01636"/>
    </source>
</evidence>
<sequence>MEICDVRKSVQDTYGLQIQYIEKIKNVYKISSDNKEYCLKVIRYDLGHFLFILSAIKHLQNNKFKHIPRMIRTKDGTDYMNIQGYYAYLTNWITSRQCNYDNPVDVLIAASKLAELHKKSHGFDVTENMNPRIGWFKWPEIFNTRKSEILDFKKRIDKKDKKTEFDKIYLNAMEEELDRAERSIENLMRSNYLEIMNKEISKKGFCHHDYANHNVLIGTSGEVNIIDFDYCMLDTHLHDLASLLLRRMKNGKWSINNCVFIIDAYNSVNNVKREDIPVMAAFMEFPQDYWQIGIQYYWEKQPWEEEFFLKKLKKTLEDRGEKQDFIDEFRFVKYN</sequence>
<dbReference type="InterPro" id="IPR011009">
    <property type="entry name" value="Kinase-like_dom_sf"/>
</dbReference>
<proteinExistence type="predicted"/>
<comment type="caution">
    <text evidence="2">The sequence shown here is derived from an EMBL/GenBank/DDBJ whole genome shotgun (WGS) entry which is preliminary data.</text>
</comment>
<dbReference type="SUPFAM" id="SSF56112">
    <property type="entry name" value="Protein kinase-like (PK-like)"/>
    <property type="match status" value="1"/>
</dbReference>
<feature type="domain" description="Aminoglycoside phosphotransferase" evidence="1">
    <location>
        <begin position="26"/>
        <end position="245"/>
    </location>
</feature>
<organism evidence="2 3">
    <name type="scientific">Clostridium aciditolerans</name>
    <dbReference type="NCBI Taxonomy" id="339861"/>
    <lineage>
        <taxon>Bacteria</taxon>
        <taxon>Bacillati</taxon>
        <taxon>Bacillota</taxon>
        <taxon>Clostridia</taxon>
        <taxon>Eubacteriales</taxon>
        <taxon>Clostridiaceae</taxon>
        <taxon>Clostridium</taxon>
    </lineage>
</organism>
<keyword evidence="2" id="KW-0946">Virion</keyword>
<dbReference type="Pfam" id="PF01636">
    <property type="entry name" value="APH"/>
    <property type="match status" value="1"/>
</dbReference>
<evidence type="ECO:0000313" key="2">
    <source>
        <dbReference type="EMBL" id="MBI6874071.1"/>
    </source>
</evidence>
<protein>
    <submittedName>
        <fullName evidence="2">CotS family spore coat protein</fullName>
    </submittedName>
</protein>
<dbReference type="RefSeq" id="WP_211143478.1">
    <property type="nucleotide sequence ID" value="NZ_JAEEGB010000017.1"/>
</dbReference>